<evidence type="ECO:0000256" key="1">
    <source>
        <dbReference type="SAM" id="MobiDB-lite"/>
    </source>
</evidence>
<dbReference type="Proteomes" id="UP000826656">
    <property type="component" value="Unassembled WGS sequence"/>
</dbReference>
<proteinExistence type="predicted"/>
<name>A0ABQ7VPQ9_SOLTU</name>
<protein>
    <submittedName>
        <fullName evidence="2">Uncharacterized protein</fullName>
    </submittedName>
</protein>
<evidence type="ECO:0000313" key="2">
    <source>
        <dbReference type="EMBL" id="KAH0769858.1"/>
    </source>
</evidence>
<comment type="caution">
    <text evidence="2">The sequence shown here is derived from an EMBL/GenBank/DDBJ whole genome shotgun (WGS) entry which is preliminary data.</text>
</comment>
<reference evidence="2 3" key="1">
    <citation type="journal article" date="2021" name="bioRxiv">
        <title>Chromosome-scale and haplotype-resolved genome assembly of a tetraploid potato cultivar.</title>
        <authorList>
            <person name="Sun H."/>
            <person name="Jiao W.-B."/>
            <person name="Krause K."/>
            <person name="Campoy J.A."/>
            <person name="Goel M."/>
            <person name="Folz-Donahue K."/>
            <person name="Kukat C."/>
            <person name="Huettel B."/>
            <person name="Schneeberger K."/>
        </authorList>
    </citation>
    <scope>NUCLEOTIDE SEQUENCE [LARGE SCALE GENOMIC DNA]</scope>
    <source>
        <strain evidence="2">SolTubOtavaFocal</strain>
        <tissue evidence="2">Leaves</tissue>
    </source>
</reference>
<dbReference type="EMBL" id="JAIVGD010000011">
    <property type="protein sequence ID" value="KAH0769858.1"/>
    <property type="molecule type" value="Genomic_DNA"/>
</dbReference>
<keyword evidence="3" id="KW-1185">Reference proteome</keyword>
<gene>
    <name evidence="2" type="ORF">KY290_013839</name>
</gene>
<feature type="region of interest" description="Disordered" evidence="1">
    <location>
        <begin position="1"/>
        <end position="28"/>
    </location>
</feature>
<accession>A0ABQ7VPQ9</accession>
<organism evidence="2 3">
    <name type="scientific">Solanum tuberosum</name>
    <name type="common">Potato</name>
    <dbReference type="NCBI Taxonomy" id="4113"/>
    <lineage>
        <taxon>Eukaryota</taxon>
        <taxon>Viridiplantae</taxon>
        <taxon>Streptophyta</taxon>
        <taxon>Embryophyta</taxon>
        <taxon>Tracheophyta</taxon>
        <taxon>Spermatophyta</taxon>
        <taxon>Magnoliopsida</taxon>
        <taxon>eudicotyledons</taxon>
        <taxon>Gunneridae</taxon>
        <taxon>Pentapetalae</taxon>
        <taxon>asterids</taxon>
        <taxon>lamiids</taxon>
        <taxon>Solanales</taxon>
        <taxon>Solanaceae</taxon>
        <taxon>Solanoideae</taxon>
        <taxon>Solaneae</taxon>
        <taxon>Solanum</taxon>
    </lineage>
</organism>
<evidence type="ECO:0000313" key="3">
    <source>
        <dbReference type="Proteomes" id="UP000826656"/>
    </source>
</evidence>
<sequence length="127" mass="14520">MRETPAKHKKKIQALMAGTCSDEDEEEEKQPEVLERVENFLSLYDFQGDIEVLENDEKDAEESDLISNIFDDANFGNITDEPGSHLTIIYAPATEDTGLTHGFADRRNNRAIKTLRVWQIFRGNFDV</sequence>